<evidence type="ECO:0000256" key="3">
    <source>
        <dbReference type="ARBA" id="ARBA00022553"/>
    </source>
</evidence>
<dbReference type="SUPFAM" id="SSF47384">
    <property type="entry name" value="Homodimeric domain of signal transducing histidine kinase"/>
    <property type="match status" value="1"/>
</dbReference>
<dbReference type="CDD" id="cd00082">
    <property type="entry name" value="HisKA"/>
    <property type="match status" value="1"/>
</dbReference>
<dbReference type="SUPFAM" id="SSF55874">
    <property type="entry name" value="ATPase domain of HSP90 chaperone/DNA topoisomerase II/histidine kinase"/>
    <property type="match status" value="1"/>
</dbReference>
<dbReference type="Gene3D" id="1.10.510.10">
    <property type="entry name" value="Transferase(Phosphotransferase) domain 1"/>
    <property type="match status" value="1"/>
</dbReference>
<evidence type="ECO:0000256" key="2">
    <source>
        <dbReference type="ARBA" id="ARBA00012438"/>
    </source>
</evidence>
<dbReference type="PRINTS" id="PR00344">
    <property type="entry name" value="BCTRLSENSOR"/>
</dbReference>
<feature type="domain" description="Histidine kinase" evidence="5">
    <location>
        <begin position="1684"/>
        <end position="1899"/>
    </location>
</feature>
<dbReference type="SUPFAM" id="SSF55781">
    <property type="entry name" value="GAF domain-like"/>
    <property type="match status" value="2"/>
</dbReference>
<dbReference type="PANTHER" id="PTHR43642">
    <property type="entry name" value="HYBRID SIGNAL TRANSDUCTION HISTIDINE KINASE G"/>
    <property type="match status" value="1"/>
</dbReference>
<proteinExistence type="predicted"/>
<dbReference type="SMART" id="SM00387">
    <property type="entry name" value="HATPase_c"/>
    <property type="match status" value="1"/>
</dbReference>
<dbReference type="InterPro" id="IPR011009">
    <property type="entry name" value="Kinase-like_dom_sf"/>
</dbReference>
<dbReference type="Pfam" id="PF02518">
    <property type="entry name" value="HATPase_c"/>
    <property type="match status" value="1"/>
</dbReference>
<dbReference type="PROSITE" id="PS50109">
    <property type="entry name" value="HIS_KIN"/>
    <property type="match status" value="1"/>
</dbReference>
<keyword evidence="7" id="KW-1185">Reference proteome</keyword>
<dbReference type="InterPro" id="IPR004358">
    <property type="entry name" value="Sig_transdc_His_kin-like_C"/>
</dbReference>
<dbReference type="SMART" id="SM00388">
    <property type="entry name" value="HisKA"/>
    <property type="match status" value="1"/>
</dbReference>
<dbReference type="InterPro" id="IPR003594">
    <property type="entry name" value="HATPase_dom"/>
</dbReference>
<dbReference type="CDD" id="cd00075">
    <property type="entry name" value="HATPase"/>
    <property type="match status" value="1"/>
</dbReference>
<dbReference type="InterPro" id="IPR000719">
    <property type="entry name" value="Prot_kinase_dom"/>
</dbReference>
<comment type="catalytic activity">
    <reaction evidence="1">
        <text>ATP + protein L-histidine = ADP + protein N-phospho-L-histidine.</text>
        <dbReference type="EC" id="2.7.13.3"/>
    </reaction>
</comment>
<keyword evidence="3" id="KW-0597">Phosphoprotein</keyword>
<accession>A0ABX7NSZ0</accession>
<sequence>MLHTLADEGLREIHRGRRYVVLRGLKQDGEPLVVKRVRAGPLALTSVAMLRHEYSLLRSLKGEVPGVSRPVMLEEDAPDLPALVLEDAGPQNLQEWLGRRPVAMDAFLELALQLAGIIASLHQQHVIHRDLNPTNMVVGAGSRHVTVIDFDLATRVAGLPSNNDMPGDLLVALPYVAPEQTGRMNRPIDHRADLYSLGATFYELLTGLPPFVSADPAELVHAHLARPPVPPVFANPAVPKVLSDLVLKLLAKMPEQRYQSAEALLADLLEARRRQASGHIGSFELGRVDLARQLTFPQRLYGRERELARLREALERVRQGTSEGVLLVGEPGIGKSALVHELRRRAARGDLVLEGKFNQLQGNVPYAAFVEAFQGFLHQLKNEPSDAREAWRHRLLHAVGANSRVLDGIVPELESLVGRQPAPPALEPVEASARLRLVFQSFVGALAPEGRVLTLFLDDLQWADPGSLELLRSLALSSDSRRLLLVGAYRPREVDESHPLTRLLDFLRERRTLALQSLPLQPLDLVAVTALCADTFRCDPATARPLAELVLRKTGGNPLFITRFLRLLHHSGLLTFDLEQGTWRWNLERVEQVEATENVVALMLATIRRLPARAQHALRVAACLGDRVELWLLSALMGDTEGNVAPALWSVLREGLLVPEREGTRATRADGMLAGEPPLQEAVYRFAHDRVRQAAYSLLSEDEREHVHHEAARQLLRGARGDTLDERLFAVVDHLHLGRVRPGGEVEGLEVVELHLRAGLKAKATSAFGAALVYFQRGVALLPRSQWDSRREQVFRLHREAAECAYFSSAPALAGELARTAMEYASTRLERAEIHDIQVLAFLMSGRYPEAVQAGLEGLRLFDVELPEGELDSEIQAAFAEVEANMRGRSVEELLDAPRMEDPELLARVRLLSDITTPAYLMDARLCALINARALVLILKHGNSSWAPAVYACHAMILTDGGKRETGYAFGRLGVALAQRNGDARQECRALVAFTLNVNHWKAPLRTSLPLLRRSVAMGIASGDLHFASYAVSTAVNIEFSMGTELARMQASIEACDAFVRRSGIPVVSDNPSLFRQALRALQGRTRQPARFDDDDFSEEAWLGSPRAIPINVFLFAQLRLLVGYILGDLDEAVRISELATPYLPLVKGLYRVADHNYLSSLTLAARATTRPETRAAALERIAAYQRQLDEWAEGCPENFRHKHQLVAAEVARLEGRHLEAMALYDDAIDRARAEGFLQDEAMANELAGRHYHALGRKRFAALHLRAALETYARWGAWAKVALLEEEFPDLKSLGGRAWSEPVTPQGGAAVPGASLDLRSLLKASETLMGEVVLDRLLEKLMAVCLEAAGATRGALVLEEAGALVVRALGVVSEPVSLERTPLASASTVPVTVVQHAWQTRETLVLGDAAHQGRFVTDPRIVQRAVKSALAVPIQRQTRTVGVLYLENELATHAFPSERVGVLRALSSQLAISIENSQLFERLNVEVRERRKAEATVRFLAESGLALAESLDLELTLSKATRMVVPFLGDWCMFIVSESGERPRVVAAAHADPEKELRLREMMEKYPPDWNSPPAIIRVLRTGRPLLRSEFTATTLAETGHGPDYVNRVLELGTKTAMHVPLNARGKTLGVITLASATPGRRYGEADLDLAQELARRVAVCIENARLYRASQDAIRLRDEFLSVASHELNTPLTSLRLMVQSLLRHAPEALSDAALRALRTVDGQSLRLATLIEELLDVSRLHAGRLDLNLEQVDLRDVIQRVTARLREPLARAGCELKVRVDGPIRGRWDATRLGQVLLNLLSNAIKFGAGKPILLEAGHEHGLAWLRVRDHGIGIAPDRLPHIFDRFERAVSVRAYGGLGLGLHLVREILTALGGGIHVESTVGAGTCFTVELPCAGPPGEEASPVTGNARA</sequence>
<evidence type="ECO:0000259" key="4">
    <source>
        <dbReference type="PROSITE" id="PS50011"/>
    </source>
</evidence>
<organism evidence="6 7">
    <name type="scientific">Pyxidicoccus parkwayensis</name>
    <dbReference type="NCBI Taxonomy" id="2813578"/>
    <lineage>
        <taxon>Bacteria</taxon>
        <taxon>Pseudomonadati</taxon>
        <taxon>Myxococcota</taxon>
        <taxon>Myxococcia</taxon>
        <taxon>Myxococcales</taxon>
        <taxon>Cystobacterineae</taxon>
        <taxon>Myxococcaceae</taxon>
        <taxon>Pyxidicoccus</taxon>
    </lineage>
</organism>
<dbReference type="Pfam" id="PF13191">
    <property type="entry name" value="AAA_16"/>
    <property type="match status" value="1"/>
</dbReference>
<dbReference type="Gene3D" id="3.30.565.10">
    <property type="entry name" value="Histidine kinase-like ATPase, C-terminal domain"/>
    <property type="match status" value="1"/>
</dbReference>
<dbReference type="InterPro" id="IPR027417">
    <property type="entry name" value="P-loop_NTPase"/>
</dbReference>
<dbReference type="EMBL" id="CP071090">
    <property type="protein sequence ID" value="QSQ22001.1"/>
    <property type="molecule type" value="Genomic_DNA"/>
</dbReference>
<dbReference type="RefSeq" id="WP_206723578.1">
    <property type="nucleotide sequence ID" value="NZ_CP071090.1"/>
</dbReference>
<dbReference type="InterPro" id="IPR003018">
    <property type="entry name" value="GAF"/>
</dbReference>
<dbReference type="CDD" id="cd14014">
    <property type="entry name" value="STKc_PknB_like"/>
    <property type="match status" value="1"/>
</dbReference>
<dbReference type="Proteomes" id="UP000662747">
    <property type="component" value="Chromosome"/>
</dbReference>
<dbReference type="SMART" id="SM00065">
    <property type="entry name" value="GAF"/>
    <property type="match status" value="2"/>
</dbReference>
<gene>
    <name evidence="6" type="ORF">JY651_43810</name>
</gene>
<dbReference type="InterPro" id="IPR036097">
    <property type="entry name" value="HisK_dim/P_sf"/>
</dbReference>
<dbReference type="PROSITE" id="PS50011">
    <property type="entry name" value="PROTEIN_KINASE_DOM"/>
    <property type="match status" value="1"/>
</dbReference>
<dbReference type="Gene3D" id="3.40.50.300">
    <property type="entry name" value="P-loop containing nucleotide triphosphate hydrolases"/>
    <property type="match status" value="1"/>
</dbReference>
<dbReference type="InterPro" id="IPR003661">
    <property type="entry name" value="HisK_dim/P_dom"/>
</dbReference>
<dbReference type="InterPro" id="IPR005467">
    <property type="entry name" value="His_kinase_dom"/>
</dbReference>
<dbReference type="Gene3D" id="3.30.450.40">
    <property type="match status" value="2"/>
</dbReference>
<dbReference type="Pfam" id="PF00069">
    <property type="entry name" value="Pkinase"/>
    <property type="match status" value="1"/>
</dbReference>
<dbReference type="Pfam" id="PF01590">
    <property type="entry name" value="GAF"/>
    <property type="match status" value="2"/>
</dbReference>
<dbReference type="Gene3D" id="1.10.287.130">
    <property type="match status" value="1"/>
</dbReference>
<evidence type="ECO:0000259" key="5">
    <source>
        <dbReference type="PROSITE" id="PS50109"/>
    </source>
</evidence>
<protein>
    <recommendedName>
        <fullName evidence="2">histidine kinase</fullName>
        <ecNumber evidence="2">2.7.13.3</ecNumber>
    </recommendedName>
</protein>
<evidence type="ECO:0000313" key="6">
    <source>
        <dbReference type="EMBL" id="QSQ22001.1"/>
    </source>
</evidence>
<dbReference type="PANTHER" id="PTHR43642:SF1">
    <property type="entry name" value="HYBRID SIGNAL TRANSDUCTION HISTIDINE KINASE G"/>
    <property type="match status" value="1"/>
</dbReference>
<reference evidence="6 7" key="1">
    <citation type="submission" date="2021-02" db="EMBL/GenBank/DDBJ databases">
        <title>De Novo genome assembly of isolated myxobacteria.</title>
        <authorList>
            <person name="Stevens D.C."/>
        </authorList>
    </citation>
    <scope>NUCLEOTIDE SEQUENCE [LARGE SCALE GENOMIC DNA]</scope>
    <source>
        <strain evidence="7">SCPEA02</strain>
    </source>
</reference>
<name>A0ABX7NSZ0_9BACT</name>
<dbReference type="InterPro" id="IPR029016">
    <property type="entry name" value="GAF-like_dom_sf"/>
</dbReference>
<dbReference type="SUPFAM" id="SSF56112">
    <property type="entry name" value="Protein kinase-like (PK-like)"/>
    <property type="match status" value="1"/>
</dbReference>
<evidence type="ECO:0000313" key="7">
    <source>
        <dbReference type="Proteomes" id="UP000662747"/>
    </source>
</evidence>
<dbReference type="InterPro" id="IPR053159">
    <property type="entry name" value="Hybrid_Histidine_Kinase"/>
</dbReference>
<feature type="domain" description="Protein kinase" evidence="4">
    <location>
        <begin position="7"/>
        <end position="269"/>
    </location>
</feature>
<evidence type="ECO:0000256" key="1">
    <source>
        <dbReference type="ARBA" id="ARBA00000085"/>
    </source>
</evidence>
<dbReference type="InterPro" id="IPR036890">
    <property type="entry name" value="HATPase_C_sf"/>
</dbReference>
<dbReference type="InterPro" id="IPR041664">
    <property type="entry name" value="AAA_16"/>
</dbReference>
<dbReference type="EC" id="2.7.13.3" evidence="2"/>
<dbReference type="Pfam" id="PF00512">
    <property type="entry name" value="HisKA"/>
    <property type="match status" value="1"/>
</dbReference>
<dbReference type="SUPFAM" id="SSF52540">
    <property type="entry name" value="P-loop containing nucleoside triphosphate hydrolases"/>
    <property type="match status" value="1"/>
</dbReference>